<keyword evidence="2" id="KW-1185">Reference proteome</keyword>
<dbReference type="Proteomes" id="UP000593571">
    <property type="component" value="Unassembled WGS sequence"/>
</dbReference>
<sequence>MSVLQSWKNPLSSSPSQLQLCPRRQPVWEEPCGPLGPGTAPSMGNPQTCHLSILSDQVALGLRCLVNHGHWGIHKPFLTQDYSAEAETPVCLQRMKICFLGEVKEKCALKQKILEQFCFLLAQRRPQISSGPARERGLAGPIQEVACSVNF</sequence>
<reference evidence="1 2" key="1">
    <citation type="journal article" date="2020" name="Nature">
        <title>Six reference-quality genomes reveal evolution of bat adaptations.</title>
        <authorList>
            <person name="Jebb D."/>
            <person name="Huang Z."/>
            <person name="Pippel M."/>
            <person name="Hughes G.M."/>
            <person name="Lavrichenko K."/>
            <person name="Devanna P."/>
            <person name="Winkler S."/>
            <person name="Jermiin L.S."/>
            <person name="Skirmuntt E.C."/>
            <person name="Katzourakis A."/>
            <person name="Burkitt-Gray L."/>
            <person name="Ray D.A."/>
            <person name="Sullivan K.A.M."/>
            <person name="Roscito J.G."/>
            <person name="Kirilenko B.M."/>
            <person name="Davalos L.M."/>
            <person name="Corthals A.P."/>
            <person name="Power M.L."/>
            <person name="Jones G."/>
            <person name="Ransome R.D."/>
            <person name="Dechmann D.K.N."/>
            <person name="Locatelli A.G."/>
            <person name="Puechmaille S.J."/>
            <person name="Fedrigo O."/>
            <person name="Jarvis E.D."/>
            <person name="Hiller M."/>
            <person name="Vernes S.C."/>
            <person name="Myers E.W."/>
            <person name="Teeling E.C."/>
        </authorList>
    </citation>
    <scope>NUCLEOTIDE SEQUENCE [LARGE SCALE GENOMIC DNA]</scope>
    <source>
        <strain evidence="1">MRouAeg1</strain>
        <tissue evidence="1">Muscle</tissue>
    </source>
</reference>
<comment type="caution">
    <text evidence="1">The sequence shown here is derived from an EMBL/GenBank/DDBJ whole genome shotgun (WGS) entry which is preliminary data.</text>
</comment>
<organism evidence="1 2">
    <name type="scientific">Rousettus aegyptiacus</name>
    <name type="common">Egyptian fruit bat</name>
    <name type="synonym">Pteropus aegyptiacus</name>
    <dbReference type="NCBI Taxonomy" id="9407"/>
    <lineage>
        <taxon>Eukaryota</taxon>
        <taxon>Metazoa</taxon>
        <taxon>Chordata</taxon>
        <taxon>Craniata</taxon>
        <taxon>Vertebrata</taxon>
        <taxon>Euteleostomi</taxon>
        <taxon>Mammalia</taxon>
        <taxon>Eutheria</taxon>
        <taxon>Laurasiatheria</taxon>
        <taxon>Chiroptera</taxon>
        <taxon>Yinpterochiroptera</taxon>
        <taxon>Pteropodoidea</taxon>
        <taxon>Pteropodidae</taxon>
        <taxon>Rousettinae</taxon>
        <taxon>Rousettus</taxon>
    </lineage>
</organism>
<evidence type="ECO:0000313" key="2">
    <source>
        <dbReference type="Proteomes" id="UP000593571"/>
    </source>
</evidence>
<accession>A0A7J8BRI0</accession>
<gene>
    <name evidence="1" type="ORF">HJG63_009564</name>
</gene>
<protein>
    <submittedName>
        <fullName evidence="1">Uncharacterized protein</fullName>
    </submittedName>
</protein>
<evidence type="ECO:0000313" key="1">
    <source>
        <dbReference type="EMBL" id="KAF6401463.1"/>
    </source>
</evidence>
<dbReference type="EMBL" id="JACASE010000016">
    <property type="protein sequence ID" value="KAF6401463.1"/>
    <property type="molecule type" value="Genomic_DNA"/>
</dbReference>
<dbReference type="AlphaFoldDB" id="A0A7J8BRI0"/>
<proteinExistence type="predicted"/>
<name>A0A7J8BRI0_ROUAE</name>